<evidence type="ECO:0008006" key="3">
    <source>
        <dbReference type="Google" id="ProtNLM"/>
    </source>
</evidence>
<dbReference type="SUPFAM" id="SSF48264">
    <property type="entry name" value="Cytochrome P450"/>
    <property type="match status" value="1"/>
</dbReference>
<dbReference type="GO" id="GO:0016705">
    <property type="term" value="F:oxidoreductase activity, acting on paired donors, with incorporation or reduction of molecular oxygen"/>
    <property type="evidence" value="ECO:0007669"/>
    <property type="project" value="InterPro"/>
</dbReference>
<proteinExistence type="predicted"/>
<name>A0A1Q5UCZ9_9EURO</name>
<dbReference type="Proteomes" id="UP000186955">
    <property type="component" value="Unassembled WGS sequence"/>
</dbReference>
<comment type="caution">
    <text evidence="1">The sequence shown here is derived from an EMBL/GenBank/DDBJ whole genome shotgun (WGS) entry which is preliminary data.</text>
</comment>
<dbReference type="InterPro" id="IPR036396">
    <property type="entry name" value="Cyt_P450_sf"/>
</dbReference>
<gene>
    <name evidence="1" type="ORF">PENSUB_4204</name>
</gene>
<accession>A0A1Q5UCZ9</accession>
<reference evidence="1 2" key="1">
    <citation type="submission" date="2016-10" db="EMBL/GenBank/DDBJ databases">
        <title>Genome sequence of the ascomycete fungus Penicillium subrubescens.</title>
        <authorList>
            <person name="De Vries R.P."/>
            <person name="Peng M."/>
            <person name="Dilokpimol A."/>
            <person name="Hilden K."/>
            <person name="Makela M.R."/>
            <person name="Grigoriev I."/>
            <person name="Riley R."/>
            <person name="Granchi Z."/>
        </authorList>
    </citation>
    <scope>NUCLEOTIDE SEQUENCE [LARGE SCALE GENOMIC DNA]</scope>
    <source>
        <strain evidence="1 2">CBS 132785</strain>
    </source>
</reference>
<sequence>MDYPLPALVAIPALLLTLLYGLYTWLLPKPIPGIAYNPEATRSLFGDAGSMLREVRATGEFRVWCAKQVRKLNAPLCQVFIRPFGAPWILLADFREARDILTRRREEFDKSSFLSDGMACMGAFHGIYPTGPKFRSNRQLIQDLMTTGFLHGHVAPAVYRKGLEALTLWRMKSELAEGRAFSVKRDFEYVSLDVMVEFAMGDNWQVTALGPQIELLKGLQKAEEEGVEGSCLFPAVPLAEFLNSVYEAPEVVEKTINALMPRLQTWWWSKQSWYRRIFDEKERVLKAQVVIAVRNYHAGHVRTGLEHMVAREAARTEKEGRQPDFDSSIIRDEVSLQPDPCRENLKEDSH</sequence>
<dbReference type="GO" id="GO:0020037">
    <property type="term" value="F:heme binding"/>
    <property type="evidence" value="ECO:0007669"/>
    <property type="project" value="InterPro"/>
</dbReference>
<dbReference type="GO" id="GO:0004497">
    <property type="term" value="F:monooxygenase activity"/>
    <property type="evidence" value="ECO:0007669"/>
    <property type="project" value="InterPro"/>
</dbReference>
<dbReference type="EMBL" id="MNBE01000353">
    <property type="protein sequence ID" value="OKP10357.1"/>
    <property type="molecule type" value="Genomic_DNA"/>
</dbReference>
<dbReference type="Gene3D" id="1.10.630.10">
    <property type="entry name" value="Cytochrome P450"/>
    <property type="match status" value="1"/>
</dbReference>
<protein>
    <recommendedName>
        <fullName evidence="3">Cytochrome P450</fullName>
    </recommendedName>
</protein>
<keyword evidence="2" id="KW-1185">Reference proteome</keyword>
<dbReference type="GO" id="GO:0005506">
    <property type="term" value="F:iron ion binding"/>
    <property type="evidence" value="ECO:0007669"/>
    <property type="project" value="InterPro"/>
</dbReference>
<evidence type="ECO:0000313" key="1">
    <source>
        <dbReference type="EMBL" id="OKP10357.1"/>
    </source>
</evidence>
<organism evidence="1 2">
    <name type="scientific">Penicillium subrubescens</name>
    <dbReference type="NCBI Taxonomy" id="1316194"/>
    <lineage>
        <taxon>Eukaryota</taxon>
        <taxon>Fungi</taxon>
        <taxon>Dikarya</taxon>
        <taxon>Ascomycota</taxon>
        <taxon>Pezizomycotina</taxon>
        <taxon>Eurotiomycetes</taxon>
        <taxon>Eurotiomycetidae</taxon>
        <taxon>Eurotiales</taxon>
        <taxon>Aspergillaceae</taxon>
        <taxon>Penicillium</taxon>
    </lineage>
</organism>
<dbReference type="STRING" id="1316194.A0A1Q5UCZ9"/>
<evidence type="ECO:0000313" key="2">
    <source>
        <dbReference type="Proteomes" id="UP000186955"/>
    </source>
</evidence>
<dbReference type="AlphaFoldDB" id="A0A1Q5UCZ9"/>